<dbReference type="KEGG" id="bbel:109479139"/>
<accession>A0A6P5A487</accession>
<keyword evidence="1" id="KW-1185">Reference proteome</keyword>
<name>A0A6P5A487_BRABE</name>
<sequence length="179" mass="20981">MSKLLGSLNEKRRLKHAISLEQQIAKEKQDSFWDLTDILTREQELKNEVLNSKLKRQTFALKEESRRLEHLMIVGHRLEQEKDDDLDSQTTTNSTTVTQNGRHKLTVSNLSVYWQDQDGESGGISPGPVRRVYHWFQRFVYVPVREKLDQLKTSFLEIINNRSTVKRSTTAITRELKTR</sequence>
<dbReference type="AlphaFoldDB" id="A0A6P5A487"/>
<dbReference type="RefSeq" id="XP_019636566.1">
    <property type="nucleotide sequence ID" value="XM_019781007.1"/>
</dbReference>
<dbReference type="GeneID" id="109479139"/>
<organism evidence="1 2">
    <name type="scientific">Branchiostoma belcheri</name>
    <name type="common">Amphioxus</name>
    <dbReference type="NCBI Taxonomy" id="7741"/>
    <lineage>
        <taxon>Eukaryota</taxon>
        <taxon>Metazoa</taxon>
        <taxon>Chordata</taxon>
        <taxon>Cephalochordata</taxon>
        <taxon>Leptocardii</taxon>
        <taxon>Amphioxiformes</taxon>
        <taxon>Branchiostomatidae</taxon>
        <taxon>Branchiostoma</taxon>
    </lineage>
</organism>
<proteinExistence type="predicted"/>
<gene>
    <name evidence="2" type="primary">LOC109479139</name>
</gene>
<dbReference type="Proteomes" id="UP000515135">
    <property type="component" value="Unplaced"/>
</dbReference>
<protein>
    <submittedName>
        <fullName evidence="2">Uncharacterized protein LOC109479139</fullName>
    </submittedName>
</protein>
<reference evidence="2" key="1">
    <citation type="submission" date="2025-08" db="UniProtKB">
        <authorList>
            <consortium name="RefSeq"/>
        </authorList>
    </citation>
    <scope>IDENTIFICATION</scope>
    <source>
        <tissue evidence="2">Gonad</tissue>
    </source>
</reference>
<evidence type="ECO:0000313" key="1">
    <source>
        <dbReference type="Proteomes" id="UP000515135"/>
    </source>
</evidence>
<dbReference type="OrthoDB" id="10008039at2759"/>
<evidence type="ECO:0000313" key="2">
    <source>
        <dbReference type="RefSeq" id="XP_019636566.1"/>
    </source>
</evidence>